<feature type="domain" description="Laminin G" evidence="3">
    <location>
        <begin position="338"/>
        <end position="520"/>
    </location>
</feature>
<evidence type="ECO:0000313" key="5">
    <source>
        <dbReference type="Proteomes" id="UP000735302"/>
    </source>
</evidence>
<dbReference type="InterPro" id="IPR050372">
    <property type="entry name" value="Neurexin-related_CASP"/>
</dbReference>
<reference evidence="4 5" key="1">
    <citation type="journal article" date="2021" name="Elife">
        <title>Chloroplast acquisition without the gene transfer in kleptoplastic sea slugs, Plakobranchus ocellatus.</title>
        <authorList>
            <person name="Maeda T."/>
            <person name="Takahashi S."/>
            <person name="Yoshida T."/>
            <person name="Shimamura S."/>
            <person name="Takaki Y."/>
            <person name="Nagai Y."/>
            <person name="Toyoda A."/>
            <person name="Suzuki Y."/>
            <person name="Arimoto A."/>
            <person name="Ishii H."/>
            <person name="Satoh N."/>
            <person name="Nishiyama T."/>
            <person name="Hasebe M."/>
            <person name="Maruyama T."/>
            <person name="Minagawa J."/>
            <person name="Obokata J."/>
            <person name="Shigenobu S."/>
        </authorList>
    </citation>
    <scope>NUCLEOTIDE SEQUENCE [LARGE SCALE GENOMIC DNA]</scope>
</reference>
<evidence type="ECO:0000256" key="1">
    <source>
        <dbReference type="PROSITE-ProRule" id="PRU00122"/>
    </source>
</evidence>
<dbReference type="SUPFAM" id="SSF49899">
    <property type="entry name" value="Concanavalin A-like lectins/glucanases"/>
    <property type="match status" value="2"/>
</dbReference>
<name>A0AAV4CUW5_9GAST</name>
<sequence length="553" mass="61875">MSHITKILLKIIMLRIRNKIKPEIAEEQCGFVEDKGGGIGEKEKEEEKKFEEILKDAHESKNIIKMLTCISQEHFSCETRVCYSNSQLSSSKPQTENEEDDDAAAAAAAAADDDDDDHDHDDHDINDDDDGDVDDYDNDDDDGEKSPSDATFLGAQYISYNLSSKGDVMVSNKDIIMLDFRTKQENCLLFYIGNSKDFITIGLHGGVMFGNINLGSGVTKIPVPRTRFDDNRWHQLYIKRESSQVNIKIDGWYDKYHTMTGKYIRLSSNTLYVAGSPNTEHLAGSEVSTNFKGCMRKVRYEADNVRLDLTGLAREQHSLLTVVGDVLFDKCQELAESQPVTFATPDSYIVVPTWDRSRTKGSLAFQFRTVEQGGLLMYSNGNRDSHDFFALEIMDGQLYLVLDMGSGIKKIKATRASISDGNPHNVFFEFYDNKGSISVDDRKAQFSTSRLSDRFDLHGELYVGGVAPSINVSSLPRDLWTAMFELFYVGCLQDLVVNGNMVDLVAAAKLQSKSNVVGYCKQVRAIQCGLVRAASNVGYFKQVRATVWTCWGS</sequence>
<comment type="caution">
    <text evidence="4">The sequence shown here is derived from an EMBL/GenBank/DDBJ whole genome shotgun (WGS) entry which is preliminary data.</text>
</comment>
<gene>
    <name evidence="4" type="ORF">PoB_006209000</name>
</gene>
<feature type="region of interest" description="Disordered" evidence="2">
    <location>
        <begin position="86"/>
        <end position="150"/>
    </location>
</feature>
<feature type="compositionally biased region" description="Acidic residues" evidence="2">
    <location>
        <begin position="111"/>
        <end position="143"/>
    </location>
</feature>
<dbReference type="Gene3D" id="2.60.120.200">
    <property type="match status" value="2"/>
</dbReference>
<proteinExistence type="predicted"/>
<keyword evidence="5" id="KW-1185">Reference proteome</keyword>
<dbReference type="PANTHER" id="PTHR15036">
    <property type="entry name" value="PIKACHURIN-LIKE PROTEIN"/>
    <property type="match status" value="1"/>
</dbReference>
<dbReference type="PROSITE" id="PS50025">
    <property type="entry name" value="LAM_G_DOMAIN"/>
    <property type="match status" value="2"/>
</dbReference>
<organism evidence="4 5">
    <name type="scientific">Plakobranchus ocellatus</name>
    <dbReference type="NCBI Taxonomy" id="259542"/>
    <lineage>
        <taxon>Eukaryota</taxon>
        <taxon>Metazoa</taxon>
        <taxon>Spiralia</taxon>
        <taxon>Lophotrochozoa</taxon>
        <taxon>Mollusca</taxon>
        <taxon>Gastropoda</taxon>
        <taxon>Heterobranchia</taxon>
        <taxon>Euthyneura</taxon>
        <taxon>Panpulmonata</taxon>
        <taxon>Sacoglossa</taxon>
        <taxon>Placobranchoidea</taxon>
        <taxon>Plakobranchidae</taxon>
        <taxon>Plakobranchus</taxon>
    </lineage>
</organism>
<protein>
    <submittedName>
        <fullName evidence="4">Neurexin</fullName>
    </submittedName>
</protein>
<dbReference type="InterPro" id="IPR013320">
    <property type="entry name" value="ConA-like_dom_sf"/>
</dbReference>
<dbReference type="PANTHER" id="PTHR15036:SF89">
    <property type="entry name" value="NEUREXIN 1, ISOFORM F"/>
    <property type="match status" value="1"/>
</dbReference>
<feature type="domain" description="Laminin G" evidence="3">
    <location>
        <begin position="149"/>
        <end position="331"/>
    </location>
</feature>
<evidence type="ECO:0000259" key="3">
    <source>
        <dbReference type="PROSITE" id="PS50025"/>
    </source>
</evidence>
<evidence type="ECO:0000313" key="4">
    <source>
        <dbReference type="EMBL" id="GFO35585.1"/>
    </source>
</evidence>
<dbReference type="EMBL" id="BLXT01006999">
    <property type="protein sequence ID" value="GFO35585.1"/>
    <property type="molecule type" value="Genomic_DNA"/>
</dbReference>
<dbReference type="CDD" id="cd00110">
    <property type="entry name" value="LamG"/>
    <property type="match status" value="2"/>
</dbReference>
<dbReference type="Pfam" id="PF02210">
    <property type="entry name" value="Laminin_G_2"/>
    <property type="match status" value="2"/>
</dbReference>
<dbReference type="InterPro" id="IPR001791">
    <property type="entry name" value="Laminin_G"/>
</dbReference>
<evidence type="ECO:0000256" key="2">
    <source>
        <dbReference type="SAM" id="MobiDB-lite"/>
    </source>
</evidence>
<accession>A0AAV4CUW5</accession>
<dbReference type="AlphaFoldDB" id="A0AAV4CUW5"/>
<comment type="caution">
    <text evidence="1">Lacks conserved residue(s) required for the propagation of feature annotation.</text>
</comment>
<dbReference type="SMART" id="SM00282">
    <property type="entry name" value="LamG"/>
    <property type="match status" value="2"/>
</dbReference>
<dbReference type="Proteomes" id="UP000735302">
    <property type="component" value="Unassembled WGS sequence"/>
</dbReference>